<name>A0A6A1URW7_9ROSI</name>
<evidence type="ECO:0000313" key="3">
    <source>
        <dbReference type="Proteomes" id="UP000516437"/>
    </source>
</evidence>
<keyword evidence="3" id="KW-1185">Reference proteome</keyword>
<dbReference type="Proteomes" id="UP000516437">
    <property type="component" value="Chromosome 8"/>
</dbReference>
<evidence type="ECO:0000313" key="2">
    <source>
        <dbReference type="EMBL" id="KAB1203155.1"/>
    </source>
</evidence>
<accession>A0A6A1URW7</accession>
<organism evidence="2 3">
    <name type="scientific">Morella rubra</name>
    <name type="common">Chinese bayberry</name>
    <dbReference type="NCBI Taxonomy" id="262757"/>
    <lineage>
        <taxon>Eukaryota</taxon>
        <taxon>Viridiplantae</taxon>
        <taxon>Streptophyta</taxon>
        <taxon>Embryophyta</taxon>
        <taxon>Tracheophyta</taxon>
        <taxon>Spermatophyta</taxon>
        <taxon>Magnoliopsida</taxon>
        <taxon>eudicotyledons</taxon>
        <taxon>Gunneridae</taxon>
        <taxon>Pentapetalae</taxon>
        <taxon>rosids</taxon>
        <taxon>fabids</taxon>
        <taxon>Fagales</taxon>
        <taxon>Myricaceae</taxon>
        <taxon>Morella</taxon>
    </lineage>
</organism>
<gene>
    <name evidence="2" type="ORF">CJ030_MR8G027532</name>
</gene>
<comment type="caution">
    <text evidence="2">The sequence shown here is derived from an EMBL/GenBank/DDBJ whole genome shotgun (WGS) entry which is preliminary data.</text>
</comment>
<evidence type="ECO:0000256" key="1">
    <source>
        <dbReference type="SAM" id="MobiDB-lite"/>
    </source>
</evidence>
<dbReference type="EMBL" id="RXIC02000026">
    <property type="protein sequence ID" value="KAB1203155.1"/>
    <property type="molecule type" value="Genomic_DNA"/>
</dbReference>
<sequence>MLQAIRQQFEHMTVMFNDIQDRIDRQDVVIATWCEGCNQEVEFEDEEDRGSLNGNGRDVPKRGRCGIGFQRDSR</sequence>
<feature type="region of interest" description="Disordered" evidence="1">
    <location>
        <begin position="45"/>
        <end position="74"/>
    </location>
</feature>
<dbReference type="AlphaFoldDB" id="A0A6A1URW7"/>
<protein>
    <submittedName>
        <fullName evidence="2">Uncharacterized protein</fullName>
    </submittedName>
</protein>
<proteinExistence type="predicted"/>
<reference evidence="2 3" key="1">
    <citation type="journal article" date="2019" name="Plant Biotechnol. J.">
        <title>The red bayberry genome and genetic basis of sex determination.</title>
        <authorList>
            <person name="Jia H.M."/>
            <person name="Jia H.J."/>
            <person name="Cai Q.L."/>
            <person name="Wang Y."/>
            <person name="Zhao H.B."/>
            <person name="Yang W.F."/>
            <person name="Wang G.Y."/>
            <person name="Li Y.H."/>
            <person name="Zhan D.L."/>
            <person name="Shen Y.T."/>
            <person name="Niu Q.F."/>
            <person name="Chang L."/>
            <person name="Qiu J."/>
            <person name="Zhao L."/>
            <person name="Xie H.B."/>
            <person name="Fu W.Y."/>
            <person name="Jin J."/>
            <person name="Li X.W."/>
            <person name="Jiao Y."/>
            <person name="Zhou C.C."/>
            <person name="Tu T."/>
            <person name="Chai C.Y."/>
            <person name="Gao J.L."/>
            <person name="Fan L.J."/>
            <person name="van de Weg E."/>
            <person name="Wang J.Y."/>
            <person name="Gao Z.S."/>
        </authorList>
    </citation>
    <scope>NUCLEOTIDE SEQUENCE [LARGE SCALE GENOMIC DNA]</scope>
    <source>
        <tissue evidence="2">Leaves</tissue>
    </source>
</reference>